<feature type="active site" evidence="11">
    <location>
        <position position="333"/>
    </location>
</feature>
<comment type="caution">
    <text evidence="13">The sequence shown here is derived from an EMBL/GenBank/DDBJ whole genome shotgun (WGS) entry which is preliminary data.</text>
</comment>
<evidence type="ECO:0000256" key="10">
    <source>
        <dbReference type="ARBA" id="ARBA00049285"/>
    </source>
</evidence>
<protein>
    <recommendedName>
        <fullName evidence="11">Carbamoyl phosphate synthase small chain</fullName>
        <ecNumber evidence="11">6.3.5.5</ecNumber>
    </recommendedName>
    <alternativeName>
        <fullName evidence="11">Carbamoyl phosphate synthetase glutamine chain</fullName>
    </alternativeName>
</protein>
<evidence type="ECO:0000256" key="11">
    <source>
        <dbReference type="HAMAP-Rule" id="MF_01209"/>
    </source>
</evidence>
<evidence type="ECO:0000256" key="2">
    <source>
        <dbReference type="ARBA" id="ARBA00005077"/>
    </source>
</evidence>
<dbReference type="InterPro" id="IPR050472">
    <property type="entry name" value="Anth_synth/Amidotransfase"/>
</dbReference>
<gene>
    <name evidence="11" type="primary">carA</name>
    <name evidence="13" type="ORF">SAMN06296020_10853</name>
</gene>
<feature type="region of interest" description="CPSase" evidence="11">
    <location>
        <begin position="1"/>
        <end position="171"/>
    </location>
</feature>
<keyword evidence="5 11" id="KW-0547">Nucleotide-binding</keyword>
<dbReference type="InterPro" id="IPR029062">
    <property type="entry name" value="Class_I_gatase-like"/>
</dbReference>
<comment type="similarity">
    <text evidence="3 11">Belongs to the CarA family.</text>
</comment>
<name>A0AA45WWJ1_9CLOT</name>
<keyword evidence="11" id="KW-0055">Arginine biosynthesis</keyword>
<dbReference type="InterPro" id="IPR002474">
    <property type="entry name" value="CarbamoylP_synth_ssu_N"/>
</dbReference>
<evidence type="ECO:0000256" key="3">
    <source>
        <dbReference type="ARBA" id="ARBA00007800"/>
    </source>
</evidence>
<feature type="binding site" evidence="11">
    <location>
        <position position="290"/>
    </location>
    <ligand>
        <name>L-glutamine</name>
        <dbReference type="ChEBI" id="CHEBI:58359"/>
    </ligand>
</feature>
<dbReference type="HAMAP" id="MF_01209">
    <property type="entry name" value="CPSase_S_chain"/>
    <property type="match status" value="1"/>
</dbReference>
<dbReference type="AlphaFoldDB" id="A0AA45WWJ1"/>
<reference evidence="13" key="1">
    <citation type="submission" date="2017-05" db="EMBL/GenBank/DDBJ databases">
        <authorList>
            <person name="Varghese N."/>
            <person name="Submissions S."/>
        </authorList>
    </citation>
    <scope>NUCLEOTIDE SEQUENCE</scope>
    <source>
        <strain evidence="13">Su22</strain>
    </source>
</reference>
<accession>A0AA45WWJ1</accession>
<dbReference type="GO" id="GO:0044205">
    <property type="term" value="P:'de novo' UMP biosynthetic process"/>
    <property type="evidence" value="ECO:0007669"/>
    <property type="project" value="UniProtKB-UniRule"/>
</dbReference>
<dbReference type="CDD" id="cd01744">
    <property type="entry name" value="GATase1_CPSase"/>
    <property type="match status" value="1"/>
</dbReference>
<dbReference type="PANTHER" id="PTHR43418:SF7">
    <property type="entry name" value="CARBAMOYL-PHOSPHATE SYNTHASE SMALL CHAIN"/>
    <property type="match status" value="1"/>
</dbReference>
<feature type="binding site" evidence="11">
    <location>
        <position position="247"/>
    </location>
    <ligand>
        <name>L-glutamine</name>
        <dbReference type="ChEBI" id="CHEBI:58359"/>
    </ligand>
</feature>
<dbReference type="PANTHER" id="PTHR43418">
    <property type="entry name" value="MULTIFUNCTIONAL TRYPTOPHAN BIOSYNTHESIS PROTEIN-RELATED"/>
    <property type="match status" value="1"/>
</dbReference>
<dbReference type="GO" id="GO:0004088">
    <property type="term" value="F:carbamoyl-phosphate synthase (glutamine-hydrolyzing) activity"/>
    <property type="evidence" value="ECO:0007669"/>
    <property type="project" value="UniProtKB-UniRule"/>
</dbReference>
<feature type="domain" description="Carbamoyl-phosphate synthase small subunit N-terminal" evidence="12">
    <location>
        <begin position="1"/>
        <end position="131"/>
    </location>
</feature>
<dbReference type="RefSeq" id="WP_283409544.1">
    <property type="nucleotide sequence ID" value="NZ_FXUF01000008.1"/>
</dbReference>
<feature type="binding site" evidence="11">
    <location>
        <position position="221"/>
    </location>
    <ligand>
        <name>L-glutamine</name>
        <dbReference type="ChEBI" id="CHEBI:58359"/>
    </ligand>
</feature>
<keyword evidence="6 11" id="KW-0067">ATP-binding</keyword>
<comment type="pathway">
    <text evidence="1 11">Pyrimidine metabolism; UMP biosynthesis via de novo pathway; (S)-dihydroorotate from bicarbonate: step 1/3.</text>
</comment>
<dbReference type="GO" id="GO:0005524">
    <property type="term" value="F:ATP binding"/>
    <property type="evidence" value="ECO:0007669"/>
    <property type="project" value="UniProtKB-UniRule"/>
</dbReference>
<dbReference type="NCBIfam" id="TIGR01368">
    <property type="entry name" value="CPSaseIIsmall"/>
    <property type="match status" value="1"/>
</dbReference>
<keyword evidence="7 11" id="KW-0315">Glutamine amidotransferase</keyword>
<comment type="function">
    <text evidence="11">Small subunit of the glutamine-dependent carbamoyl phosphate synthetase (CPSase). CPSase catalyzes the formation of carbamoyl phosphate from the ammonia moiety of glutamine, carbonate, and phosphate donated by ATP, constituting the first step of 2 biosynthetic pathways, one leading to arginine and/or urea and the other to pyrimidine nucleotides. The small subunit (glutamine amidotransferase) binds and cleaves glutamine to supply the large subunit with the substrate ammonia.</text>
</comment>
<dbReference type="GO" id="GO:0006526">
    <property type="term" value="P:L-arginine biosynthetic process"/>
    <property type="evidence" value="ECO:0007669"/>
    <property type="project" value="UniProtKB-UniRule"/>
</dbReference>
<dbReference type="EC" id="6.3.5.5" evidence="11"/>
<keyword evidence="8 11" id="KW-0665">Pyrimidine biosynthesis</keyword>
<feature type="binding site" evidence="11">
    <location>
        <position position="291"/>
    </location>
    <ligand>
        <name>L-glutamine</name>
        <dbReference type="ChEBI" id="CHEBI:58359"/>
    </ligand>
</feature>
<dbReference type="InterPro" id="IPR035686">
    <property type="entry name" value="CPSase_GATase1"/>
</dbReference>
<dbReference type="Proteomes" id="UP001158066">
    <property type="component" value="Unassembled WGS sequence"/>
</dbReference>
<comment type="subunit">
    <text evidence="11">Composed of two chains; the small (or glutamine) chain promotes the hydrolysis of glutamine to ammonia, which is used by the large (or ammonia) chain to synthesize carbamoyl phosphate. Tetramer of heterodimers (alpha,beta)4.</text>
</comment>
<dbReference type="Pfam" id="PF00117">
    <property type="entry name" value="GATase"/>
    <property type="match status" value="1"/>
</dbReference>
<sequence length="359" mass="39444">MEGIIYFEDGTLYRGKGFGRGGTAVGEMVFNTAITGYQEILTDPSYAGQIITMTYPLIGNYGVNMSESESDSIYARGMVVRSISSHPSNYKSESTLAEMMQKLGIPGVSDVDTRSITRKIRSEGALKGVISTEITDVQGLEQLLKATQLKEDWMKVVGVRKAKHLHGEGCRVALLDLGVKGNMVRELQKRECDIMMFPYGTSLEVIEAYQPHGLLVSNGPGNPETAVEGIELIRGLMEKLPIFGICMGHQLLAHAVGGSTYKMKYGHRGGNHGVYDSQLDRAYITSQNHGFAVDAASVEAKGMVITHTNLNDHTVEGMEHKELPIFSVQFHPEGAPGPTDTEYLFDRFVTLMKERNQCL</sequence>
<dbReference type="Pfam" id="PF00988">
    <property type="entry name" value="CPSase_sm_chain"/>
    <property type="match status" value="1"/>
</dbReference>
<dbReference type="Gene3D" id="3.50.30.20">
    <property type="entry name" value="Carbamoyl-phosphate synthase small subunit, N-terminal domain"/>
    <property type="match status" value="1"/>
</dbReference>
<dbReference type="PRINTS" id="PR00096">
    <property type="entry name" value="GATASE"/>
</dbReference>
<dbReference type="NCBIfam" id="NF009475">
    <property type="entry name" value="PRK12838.1"/>
    <property type="match status" value="1"/>
</dbReference>
<evidence type="ECO:0000313" key="14">
    <source>
        <dbReference type="Proteomes" id="UP001158066"/>
    </source>
</evidence>
<dbReference type="PROSITE" id="PS51273">
    <property type="entry name" value="GATASE_TYPE_1"/>
    <property type="match status" value="1"/>
</dbReference>
<evidence type="ECO:0000256" key="5">
    <source>
        <dbReference type="ARBA" id="ARBA00022741"/>
    </source>
</evidence>
<comment type="catalytic activity">
    <reaction evidence="9 11">
        <text>hydrogencarbonate + L-glutamine + 2 ATP + H2O = carbamoyl phosphate + L-glutamate + 2 ADP + phosphate + 2 H(+)</text>
        <dbReference type="Rhea" id="RHEA:18633"/>
        <dbReference type="ChEBI" id="CHEBI:15377"/>
        <dbReference type="ChEBI" id="CHEBI:15378"/>
        <dbReference type="ChEBI" id="CHEBI:17544"/>
        <dbReference type="ChEBI" id="CHEBI:29985"/>
        <dbReference type="ChEBI" id="CHEBI:30616"/>
        <dbReference type="ChEBI" id="CHEBI:43474"/>
        <dbReference type="ChEBI" id="CHEBI:58228"/>
        <dbReference type="ChEBI" id="CHEBI:58359"/>
        <dbReference type="ChEBI" id="CHEBI:456216"/>
        <dbReference type="EC" id="6.3.5.5"/>
    </reaction>
</comment>
<dbReference type="PRINTS" id="PR00099">
    <property type="entry name" value="CPSGATASE"/>
</dbReference>
<dbReference type="SMART" id="SM01097">
    <property type="entry name" value="CPSase_sm_chain"/>
    <property type="match status" value="1"/>
</dbReference>
<evidence type="ECO:0000256" key="8">
    <source>
        <dbReference type="ARBA" id="ARBA00022975"/>
    </source>
</evidence>
<evidence type="ECO:0000256" key="6">
    <source>
        <dbReference type="ARBA" id="ARBA00022840"/>
    </source>
</evidence>
<organism evidence="13 14">
    <name type="scientific">Anoxynatronum buryatiense</name>
    <dbReference type="NCBI Taxonomy" id="489973"/>
    <lineage>
        <taxon>Bacteria</taxon>
        <taxon>Bacillati</taxon>
        <taxon>Bacillota</taxon>
        <taxon>Clostridia</taxon>
        <taxon>Eubacteriales</taxon>
        <taxon>Clostridiaceae</taxon>
        <taxon>Anoxynatronum</taxon>
    </lineage>
</organism>
<dbReference type="InterPro" id="IPR036480">
    <property type="entry name" value="CarbP_synth_ssu_N_sf"/>
</dbReference>
<dbReference type="GO" id="GO:0006541">
    <property type="term" value="P:glutamine metabolic process"/>
    <property type="evidence" value="ECO:0007669"/>
    <property type="project" value="InterPro"/>
</dbReference>
<feature type="binding site" evidence="11">
    <location>
        <position position="45"/>
    </location>
    <ligand>
        <name>L-glutamine</name>
        <dbReference type="ChEBI" id="CHEBI:58359"/>
    </ligand>
</feature>
<dbReference type="GO" id="GO:0006207">
    <property type="term" value="P:'de novo' pyrimidine nucleobase biosynthetic process"/>
    <property type="evidence" value="ECO:0007669"/>
    <property type="project" value="InterPro"/>
</dbReference>
<evidence type="ECO:0000256" key="7">
    <source>
        <dbReference type="ARBA" id="ARBA00022962"/>
    </source>
</evidence>
<dbReference type="EMBL" id="FXUF01000008">
    <property type="protein sequence ID" value="SMP60169.1"/>
    <property type="molecule type" value="Genomic_DNA"/>
</dbReference>
<dbReference type="InterPro" id="IPR006274">
    <property type="entry name" value="CarbamoylP_synth_ssu"/>
</dbReference>
<evidence type="ECO:0000313" key="13">
    <source>
        <dbReference type="EMBL" id="SMP60169.1"/>
    </source>
</evidence>
<comment type="pathway">
    <text evidence="2 11">Amino-acid biosynthesis; L-arginine biosynthesis; carbamoyl phosphate from bicarbonate: step 1/1.</text>
</comment>
<keyword evidence="11" id="KW-0028">Amino-acid biosynthesis</keyword>
<evidence type="ECO:0000256" key="4">
    <source>
        <dbReference type="ARBA" id="ARBA00022598"/>
    </source>
</evidence>
<keyword evidence="4 11" id="KW-0436">Ligase</keyword>
<dbReference type="InterPro" id="IPR017926">
    <property type="entry name" value="GATASE"/>
</dbReference>
<dbReference type="SUPFAM" id="SSF52021">
    <property type="entry name" value="Carbamoyl phosphate synthetase, small subunit N-terminal domain"/>
    <property type="match status" value="1"/>
</dbReference>
<evidence type="ECO:0000256" key="1">
    <source>
        <dbReference type="ARBA" id="ARBA00004812"/>
    </source>
</evidence>
<dbReference type="SUPFAM" id="SSF52317">
    <property type="entry name" value="Class I glutamine amidotransferase-like"/>
    <property type="match status" value="1"/>
</dbReference>
<dbReference type="Gene3D" id="3.40.50.880">
    <property type="match status" value="1"/>
</dbReference>
<feature type="active site" description="Nucleophile" evidence="11">
    <location>
        <position position="246"/>
    </location>
</feature>
<dbReference type="PRINTS" id="PR00097">
    <property type="entry name" value="ANTSNTHASEII"/>
</dbReference>
<evidence type="ECO:0000256" key="9">
    <source>
        <dbReference type="ARBA" id="ARBA00048816"/>
    </source>
</evidence>
<evidence type="ECO:0000259" key="12">
    <source>
        <dbReference type="SMART" id="SM01097"/>
    </source>
</evidence>
<feature type="binding site" evidence="11">
    <location>
        <position position="219"/>
    </location>
    <ligand>
        <name>L-glutamine</name>
        <dbReference type="ChEBI" id="CHEBI:58359"/>
    </ligand>
</feature>
<feature type="active site" evidence="11">
    <location>
        <position position="331"/>
    </location>
</feature>
<dbReference type="FunFam" id="3.50.30.20:FF:000001">
    <property type="entry name" value="Carbamoyl-phosphate synthase small chain"/>
    <property type="match status" value="1"/>
</dbReference>
<proteinExistence type="inferred from homology"/>
<feature type="binding site" evidence="11">
    <location>
        <position position="250"/>
    </location>
    <ligand>
        <name>L-glutamine</name>
        <dbReference type="ChEBI" id="CHEBI:58359"/>
    </ligand>
</feature>
<feature type="binding site" evidence="11">
    <location>
        <position position="288"/>
    </location>
    <ligand>
        <name>L-glutamine</name>
        <dbReference type="ChEBI" id="CHEBI:58359"/>
    </ligand>
</feature>
<comment type="catalytic activity">
    <reaction evidence="10 11">
        <text>L-glutamine + H2O = L-glutamate + NH4(+)</text>
        <dbReference type="Rhea" id="RHEA:15889"/>
        <dbReference type="ChEBI" id="CHEBI:15377"/>
        <dbReference type="ChEBI" id="CHEBI:28938"/>
        <dbReference type="ChEBI" id="CHEBI:29985"/>
        <dbReference type="ChEBI" id="CHEBI:58359"/>
    </reaction>
</comment>
<keyword evidence="14" id="KW-1185">Reference proteome</keyword>